<keyword evidence="1" id="KW-1133">Transmembrane helix</keyword>
<feature type="transmembrane region" description="Helical" evidence="1">
    <location>
        <begin position="105"/>
        <end position="122"/>
    </location>
</feature>
<dbReference type="AlphaFoldDB" id="A0A7W7SWZ7"/>
<sequence length="303" mass="32471">MAKPRTTTPSTWRRRLVEGLTCGLVSALAVVVVALRLTDEDWHSSPLPIPVLWLAGVVTTAVLAVVVLLLAGRRRSHPVHLLVPLASMVVIPMGVTAGGQARDKWAIAICWAVVVLVVHLALAMAARPVSARRALLAALAIVVAPTGAVLVERFSQVAWRADDFRAVGVPLVMVDVPGFHAVRAGAGNYSVAIVLSDHHRADTSTGPTLRVVIEPARGRERCDGTTDRVLIEPSYDDRLSIVEFCLGDAPYEITVTSYSAADSRDSSDREQWSLGPLMNLMALRPVSAEDLARLPPANVSEPD</sequence>
<evidence type="ECO:0000313" key="3">
    <source>
        <dbReference type="Proteomes" id="UP000578819"/>
    </source>
</evidence>
<dbReference type="EMBL" id="JACHJW010000001">
    <property type="protein sequence ID" value="MBB4961200.1"/>
    <property type="molecule type" value="Genomic_DNA"/>
</dbReference>
<feature type="transmembrane region" description="Helical" evidence="1">
    <location>
        <begin position="79"/>
        <end position="99"/>
    </location>
</feature>
<evidence type="ECO:0000256" key="1">
    <source>
        <dbReference type="SAM" id="Phobius"/>
    </source>
</evidence>
<keyword evidence="1" id="KW-0812">Transmembrane</keyword>
<keyword evidence="3" id="KW-1185">Reference proteome</keyword>
<comment type="caution">
    <text evidence="2">The sequence shown here is derived from an EMBL/GenBank/DDBJ whole genome shotgun (WGS) entry which is preliminary data.</text>
</comment>
<dbReference type="RefSeq" id="WP_184536835.1">
    <property type="nucleotide sequence ID" value="NZ_JACHJW010000001.1"/>
</dbReference>
<accession>A0A7W7SWZ7</accession>
<evidence type="ECO:0000313" key="2">
    <source>
        <dbReference type="EMBL" id="MBB4961200.1"/>
    </source>
</evidence>
<reference evidence="2 3" key="1">
    <citation type="submission" date="2020-08" db="EMBL/GenBank/DDBJ databases">
        <title>Sequencing the genomes of 1000 actinobacteria strains.</title>
        <authorList>
            <person name="Klenk H.-P."/>
        </authorList>
    </citation>
    <scope>NUCLEOTIDE SEQUENCE [LARGE SCALE GENOMIC DNA]</scope>
    <source>
        <strain evidence="2 3">DSM 45886</strain>
    </source>
</reference>
<keyword evidence="1" id="KW-0472">Membrane</keyword>
<feature type="transmembrane region" description="Helical" evidence="1">
    <location>
        <begin position="20"/>
        <end position="38"/>
    </location>
</feature>
<protein>
    <submittedName>
        <fullName evidence="2">Uncharacterized protein</fullName>
    </submittedName>
</protein>
<feature type="transmembrane region" description="Helical" evidence="1">
    <location>
        <begin position="134"/>
        <end position="151"/>
    </location>
</feature>
<proteinExistence type="predicted"/>
<name>A0A7W7SWZ7_9ACTN</name>
<dbReference type="Proteomes" id="UP000578819">
    <property type="component" value="Unassembled WGS sequence"/>
</dbReference>
<gene>
    <name evidence="2" type="ORF">FHR38_004933</name>
</gene>
<feature type="transmembrane region" description="Helical" evidence="1">
    <location>
        <begin position="50"/>
        <end position="72"/>
    </location>
</feature>
<organism evidence="2 3">
    <name type="scientific">Micromonospora polyrhachis</name>
    <dbReference type="NCBI Taxonomy" id="1282883"/>
    <lineage>
        <taxon>Bacteria</taxon>
        <taxon>Bacillati</taxon>
        <taxon>Actinomycetota</taxon>
        <taxon>Actinomycetes</taxon>
        <taxon>Micromonosporales</taxon>
        <taxon>Micromonosporaceae</taxon>
        <taxon>Micromonospora</taxon>
    </lineage>
</organism>